<dbReference type="InterPro" id="IPR003877">
    <property type="entry name" value="SPRY_dom"/>
</dbReference>
<dbReference type="InterPro" id="IPR043136">
    <property type="entry name" value="B30.2/SPRY_sf"/>
</dbReference>
<feature type="region of interest" description="Disordered" evidence="4">
    <location>
        <begin position="1"/>
        <end position="23"/>
    </location>
</feature>
<dbReference type="SMART" id="SM00449">
    <property type="entry name" value="SPRY"/>
    <property type="match status" value="1"/>
</dbReference>
<evidence type="ECO:0000259" key="5">
    <source>
        <dbReference type="PROSITE" id="PS50188"/>
    </source>
</evidence>
<dbReference type="PANTHER" id="PTHR25465">
    <property type="entry name" value="B-BOX DOMAIN CONTAINING"/>
    <property type="match status" value="1"/>
</dbReference>
<sequence length="302" mass="34346">MAPVNNERSGLSSDKSVHSDDSMEKHINFKESLLSGLLSAIMTVISAKTDRSHEPSQEHRRSPHHINAEDVACDQCEGRKLKACKSCMTCLTSYCETHVRGHYTKKELQGHLLVEVETPVAGPGTDHYLHLQSIHGKRVLLEEEKPINHSPQRFDKYKCILTTEGFSSGRHYWEVTVNREFIIGVTRESARRKGRFSFSPARGYWCLHRFRQSFKALEEPSRCLPIDAVPRVMGVCTDVDEKWVIFFNFETKENIYTFSQMDFVNGENICPVFITMEKSVLKKKTAGLFVKVQPAPPAASRG</sequence>
<protein>
    <recommendedName>
        <fullName evidence="5">B30.2/SPRY domain-containing protein</fullName>
    </recommendedName>
</protein>
<proteinExistence type="predicted"/>
<keyword evidence="1" id="KW-0479">Metal-binding</keyword>
<dbReference type="CDD" id="cd19802">
    <property type="entry name" value="Bbox1_TRIM8-like"/>
    <property type="match status" value="1"/>
</dbReference>
<evidence type="ECO:0000313" key="6">
    <source>
        <dbReference type="Ensembl" id="ENSPNAP00000060668.1"/>
    </source>
</evidence>
<dbReference type="GeneID" id="108412131"/>
<dbReference type="PANTHER" id="PTHR25465:SF32">
    <property type="entry name" value="BLOODTHIRSTY-RELATED GENE FAMILY, MEMBER 16 ISOFORM X1-RELATED"/>
    <property type="match status" value="1"/>
</dbReference>
<organism evidence="6 7">
    <name type="scientific">Pygocentrus nattereri</name>
    <name type="common">Red-bellied piranha</name>
    <dbReference type="NCBI Taxonomy" id="42514"/>
    <lineage>
        <taxon>Eukaryota</taxon>
        <taxon>Metazoa</taxon>
        <taxon>Chordata</taxon>
        <taxon>Craniata</taxon>
        <taxon>Vertebrata</taxon>
        <taxon>Euteleostomi</taxon>
        <taxon>Actinopterygii</taxon>
        <taxon>Neopterygii</taxon>
        <taxon>Teleostei</taxon>
        <taxon>Ostariophysi</taxon>
        <taxon>Characiformes</taxon>
        <taxon>Characoidei</taxon>
        <taxon>Pygocentrus</taxon>
    </lineage>
</organism>
<dbReference type="GO" id="GO:0008270">
    <property type="term" value="F:zinc ion binding"/>
    <property type="evidence" value="ECO:0007669"/>
    <property type="project" value="UniProtKB-KW"/>
</dbReference>
<dbReference type="InterPro" id="IPR013320">
    <property type="entry name" value="ConA-like_dom_sf"/>
</dbReference>
<dbReference type="Gene3D" id="4.10.830.40">
    <property type="match status" value="1"/>
</dbReference>
<dbReference type="Proteomes" id="UP001501920">
    <property type="component" value="Chromosome 29"/>
</dbReference>
<reference evidence="6 7" key="1">
    <citation type="submission" date="2020-10" db="EMBL/GenBank/DDBJ databases">
        <title>Pygocentrus nattereri (red-bellied piranha) genome, fPygNat1, primary haplotype.</title>
        <authorList>
            <person name="Myers G."/>
            <person name="Meyer A."/>
            <person name="Karagic N."/>
            <person name="Pippel M."/>
            <person name="Winkler S."/>
            <person name="Tracey A."/>
            <person name="Wood J."/>
            <person name="Formenti G."/>
            <person name="Howe K."/>
            <person name="Fedrigo O."/>
            <person name="Jarvis E.D."/>
        </authorList>
    </citation>
    <scope>NUCLEOTIDE SEQUENCE [LARGE SCALE GENOMIC DNA]</scope>
</reference>
<name>A0AAR2K8M2_PYGNA</name>
<keyword evidence="7" id="KW-1185">Reference proteome</keyword>
<feature type="compositionally biased region" description="Polar residues" evidence="4">
    <location>
        <begin position="1"/>
        <end position="14"/>
    </location>
</feature>
<keyword evidence="2" id="KW-0863">Zinc-finger</keyword>
<dbReference type="PROSITE" id="PS50188">
    <property type="entry name" value="B302_SPRY"/>
    <property type="match status" value="1"/>
</dbReference>
<dbReference type="InterPro" id="IPR001870">
    <property type="entry name" value="B30.2/SPRY"/>
</dbReference>
<dbReference type="PRINTS" id="PR01407">
    <property type="entry name" value="BUTYPHLNCDUF"/>
</dbReference>
<dbReference type="GeneTree" id="ENSGT00940000158668"/>
<accession>A0AAR2K8M2</accession>
<evidence type="ECO:0000256" key="4">
    <source>
        <dbReference type="SAM" id="MobiDB-lite"/>
    </source>
</evidence>
<reference evidence="6" key="3">
    <citation type="submission" date="2025-09" db="UniProtKB">
        <authorList>
            <consortium name="Ensembl"/>
        </authorList>
    </citation>
    <scope>IDENTIFICATION</scope>
</reference>
<evidence type="ECO:0000256" key="2">
    <source>
        <dbReference type="ARBA" id="ARBA00022771"/>
    </source>
</evidence>
<feature type="domain" description="B30.2/SPRY" evidence="5">
    <location>
        <begin position="98"/>
        <end position="291"/>
    </location>
</feature>
<dbReference type="Gene3D" id="2.60.120.920">
    <property type="match status" value="1"/>
</dbReference>
<dbReference type="AlphaFoldDB" id="A0AAR2K8M2"/>
<dbReference type="SUPFAM" id="SSF49899">
    <property type="entry name" value="Concanavalin A-like lectins/glucanases"/>
    <property type="match status" value="1"/>
</dbReference>
<dbReference type="RefSeq" id="XP_017539527.2">
    <property type="nucleotide sequence ID" value="XM_017684038.2"/>
</dbReference>
<dbReference type="InterPro" id="IPR003879">
    <property type="entry name" value="Butyrophylin_SPRY"/>
</dbReference>
<evidence type="ECO:0000313" key="7">
    <source>
        <dbReference type="Proteomes" id="UP001501920"/>
    </source>
</evidence>
<dbReference type="InterPro" id="IPR051051">
    <property type="entry name" value="E3_ubiq-ligase_TRIM/RNF"/>
</dbReference>
<dbReference type="Pfam" id="PF00622">
    <property type="entry name" value="SPRY"/>
    <property type="match status" value="1"/>
</dbReference>
<reference evidence="6" key="2">
    <citation type="submission" date="2025-08" db="UniProtKB">
        <authorList>
            <consortium name="Ensembl"/>
        </authorList>
    </citation>
    <scope>IDENTIFICATION</scope>
</reference>
<evidence type="ECO:0000256" key="1">
    <source>
        <dbReference type="ARBA" id="ARBA00022723"/>
    </source>
</evidence>
<evidence type="ECO:0000256" key="3">
    <source>
        <dbReference type="ARBA" id="ARBA00022833"/>
    </source>
</evidence>
<keyword evidence="3" id="KW-0862">Zinc</keyword>
<dbReference type="Ensembl" id="ENSPNAT00000049622.1">
    <property type="protein sequence ID" value="ENSPNAP00000060668.1"/>
    <property type="gene ID" value="ENSPNAG00000032340.1"/>
</dbReference>